<organism evidence="2 3">
    <name type="scientific">Oceanobacillus neutriphilus</name>
    <dbReference type="NCBI Taxonomy" id="531815"/>
    <lineage>
        <taxon>Bacteria</taxon>
        <taxon>Bacillati</taxon>
        <taxon>Bacillota</taxon>
        <taxon>Bacilli</taxon>
        <taxon>Bacillales</taxon>
        <taxon>Bacillaceae</taxon>
        <taxon>Oceanobacillus</taxon>
    </lineage>
</organism>
<evidence type="ECO:0000313" key="3">
    <source>
        <dbReference type="Proteomes" id="UP000641206"/>
    </source>
</evidence>
<proteinExistence type="predicted"/>
<protein>
    <submittedName>
        <fullName evidence="2">Uncharacterized protein</fullName>
    </submittedName>
</protein>
<evidence type="ECO:0000313" key="2">
    <source>
        <dbReference type="EMBL" id="GGP12783.1"/>
    </source>
</evidence>
<keyword evidence="3" id="KW-1185">Reference proteome</keyword>
<gene>
    <name evidence="2" type="ORF">GCM10011346_30120</name>
</gene>
<evidence type="ECO:0000256" key="1">
    <source>
        <dbReference type="SAM" id="Phobius"/>
    </source>
</evidence>
<comment type="caution">
    <text evidence="2">The sequence shown here is derived from an EMBL/GenBank/DDBJ whole genome shotgun (WGS) entry which is preliminary data.</text>
</comment>
<dbReference type="Proteomes" id="UP000641206">
    <property type="component" value="Unassembled WGS sequence"/>
</dbReference>
<accession>A0ABQ2NX75</accession>
<keyword evidence="1" id="KW-0472">Membrane</keyword>
<keyword evidence="1" id="KW-1133">Transmembrane helix</keyword>
<name>A0ABQ2NX75_9BACI</name>
<feature type="transmembrane region" description="Helical" evidence="1">
    <location>
        <begin position="21"/>
        <end position="39"/>
    </location>
</feature>
<keyword evidence="1" id="KW-0812">Transmembrane</keyword>
<reference evidence="3" key="1">
    <citation type="journal article" date="2019" name="Int. J. Syst. Evol. Microbiol.">
        <title>The Global Catalogue of Microorganisms (GCM) 10K type strain sequencing project: providing services to taxonomists for standard genome sequencing and annotation.</title>
        <authorList>
            <consortium name="The Broad Institute Genomics Platform"/>
            <consortium name="The Broad Institute Genome Sequencing Center for Infectious Disease"/>
            <person name="Wu L."/>
            <person name="Ma J."/>
        </authorList>
    </citation>
    <scope>NUCLEOTIDE SEQUENCE [LARGE SCALE GENOMIC DNA]</scope>
    <source>
        <strain evidence="3">CGMCC 1.7693</strain>
    </source>
</reference>
<dbReference type="EMBL" id="BMLW01000008">
    <property type="protein sequence ID" value="GGP12783.1"/>
    <property type="molecule type" value="Genomic_DNA"/>
</dbReference>
<sequence>MSFMGKSAMIKLEKKFPLIKKINFLIKGAIIICINAAVLTGRQTQSCTRVSTKIFT</sequence>